<evidence type="ECO:0000256" key="1">
    <source>
        <dbReference type="ARBA" id="ARBA00007905"/>
    </source>
</evidence>
<dbReference type="PANTHER" id="PTHR43827">
    <property type="entry name" value="2,5-DIKETO-D-GLUCONIC ACID REDUCTASE"/>
    <property type="match status" value="1"/>
</dbReference>
<keyword evidence="2" id="KW-0521">NADP</keyword>
<evidence type="ECO:0000259" key="4">
    <source>
        <dbReference type="Pfam" id="PF00248"/>
    </source>
</evidence>
<reference evidence="5 6" key="1">
    <citation type="submission" date="2023-04" db="EMBL/GenBank/DDBJ databases">
        <title>Genome of Basidiobolus ranarum AG-B5.</title>
        <authorList>
            <person name="Stajich J.E."/>
            <person name="Carter-House D."/>
            <person name="Gryganskyi A."/>
        </authorList>
    </citation>
    <scope>NUCLEOTIDE SEQUENCE [LARGE SCALE GENOMIC DNA]</scope>
    <source>
        <strain evidence="5 6">AG-B5</strain>
    </source>
</reference>
<dbReference type="InterPro" id="IPR020471">
    <property type="entry name" value="AKR"/>
</dbReference>
<dbReference type="InterPro" id="IPR018170">
    <property type="entry name" value="Aldo/ket_reductase_CS"/>
</dbReference>
<gene>
    <name evidence="5" type="ORF">K7432_003248</name>
</gene>
<evidence type="ECO:0000313" key="5">
    <source>
        <dbReference type="EMBL" id="KAK9767156.1"/>
    </source>
</evidence>
<dbReference type="CDD" id="cd19136">
    <property type="entry name" value="AKR_DrGR-like"/>
    <property type="match status" value="1"/>
</dbReference>
<evidence type="ECO:0000313" key="6">
    <source>
        <dbReference type="Proteomes" id="UP001479436"/>
    </source>
</evidence>
<dbReference type="PIRSF" id="PIRSF000097">
    <property type="entry name" value="AKR"/>
    <property type="match status" value="1"/>
</dbReference>
<keyword evidence="6" id="KW-1185">Reference proteome</keyword>
<dbReference type="PROSITE" id="PS00063">
    <property type="entry name" value="ALDOKETO_REDUCTASE_3"/>
    <property type="match status" value="1"/>
</dbReference>
<dbReference type="InterPro" id="IPR036812">
    <property type="entry name" value="NAD(P)_OxRdtase_dom_sf"/>
</dbReference>
<dbReference type="EMBL" id="JASJQH010000097">
    <property type="protein sequence ID" value="KAK9767156.1"/>
    <property type="molecule type" value="Genomic_DNA"/>
</dbReference>
<comment type="caution">
    <text evidence="5">The sequence shown here is derived from an EMBL/GenBank/DDBJ whole genome shotgun (WGS) entry which is preliminary data.</text>
</comment>
<dbReference type="SUPFAM" id="SSF51430">
    <property type="entry name" value="NAD(P)-linked oxidoreductase"/>
    <property type="match status" value="1"/>
</dbReference>
<keyword evidence="3" id="KW-0560">Oxidoreductase</keyword>
<dbReference type="Gene3D" id="3.20.20.100">
    <property type="entry name" value="NADP-dependent oxidoreductase domain"/>
    <property type="match status" value="1"/>
</dbReference>
<dbReference type="Proteomes" id="UP001479436">
    <property type="component" value="Unassembled WGS sequence"/>
</dbReference>
<proteinExistence type="inferred from homology"/>
<name>A0ABR2X0D1_9FUNG</name>
<comment type="similarity">
    <text evidence="1">Belongs to the aldo/keto reductase family.</text>
</comment>
<dbReference type="Pfam" id="PF00248">
    <property type="entry name" value="Aldo_ket_red"/>
    <property type="match status" value="1"/>
</dbReference>
<sequence>MVENYSLHNEVKMPSIGLGTYRVKDPELVKQAVSNAVRVGYRLIDSATVYKNEGVIGDVVRELLEDKELNLKREDLFITSKLAPKDQGYEKCYTAVTNSLERFNLDYLDLYLIHWPGTQKLQLSDPKNLENRIGSWKALERLYKEGKLRSIGISNYTVKHVKEILEYCEIIPMVAQFEMHPLLYQEELVELCQEHGIQVQAYSSFGEGRLVNGDLVIEEIETIAKQHDKSPGQVLLRWALQHKAAVIPKSVTPDRIQKNLDVYGFELSENDMRILDGLSNTEKHTRFCWDPTDIC</sequence>
<evidence type="ECO:0000256" key="2">
    <source>
        <dbReference type="ARBA" id="ARBA00022857"/>
    </source>
</evidence>
<feature type="domain" description="NADP-dependent oxidoreductase" evidence="4">
    <location>
        <begin position="16"/>
        <end position="278"/>
    </location>
</feature>
<dbReference type="PANTHER" id="PTHR43827:SF3">
    <property type="entry name" value="NADP-DEPENDENT OXIDOREDUCTASE DOMAIN-CONTAINING PROTEIN"/>
    <property type="match status" value="1"/>
</dbReference>
<dbReference type="InterPro" id="IPR023210">
    <property type="entry name" value="NADP_OxRdtase_dom"/>
</dbReference>
<protein>
    <recommendedName>
        <fullName evidence="4">NADP-dependent oxidoreductase domain-containing protein</fullName>
    </recommendedName>
</protein>
<dbReference type="PROSITE" id="PS00798">
    <property type="entry name" value="ALDOKETO_REDUCTASE_1"/>
    <property type="match status" value="1"/>
</dbReference>
<organism evidence="5 6">
    <name type="scientific">Basidiobolus ranarum</name>
    <dbReference type="NCBI Taxonomy" id="34480"/>
    <lineage>
        <taxon>Eukaryota</taxon>
        <taxon>Fungi</taxon>
        <taxon>Fungi incertae sedis</taxon>
        <taxon>Zoopagomycota</taxon>
        <taxon>Entomophthoromycotina</taxon>
        <taxon>Basidiobolomycetes</taxon>
        <taxon>Basidiobolales</taxon>
        <taxon>Basidiobolaceae</taxon>
        <taxon>Basidiobolus</taxon>
    </lineage>
</organism>
<dbReference type="PRINTS" id="PR00069">
    <property type="entry name" value="ALDKETRDTASE"/>
</dbReference>
<accession>A0ABR2X0D1</accession>
<evidence type="ECO:0000256" key="3">
    <source>
        <dbReference type="ARBA" id="ARBA00023002"/>
    </source>
</evidence>